<dbReference type="GeneID" id="82811724"/>
<evidence type="ECO:0000256" key="1">
    <source>
        <dbReference type="SAM" id="Phobius"/>
    </source>
</evidence>
<feature type="transmembrane region" description="Helical" evidence="1">
    <location>
        <begin position="117"/>
        <end position="136"/>
    </location>
</feature>
<accession>A0A3M8AAB7</accession>
<name>A0A3M8AAB7_9BACL</name>
<protein>
    <submittedName>
        <fullName evidence="3">Uncharacterized protein</fullName>
    </submittedName>
</protein>
<feature type="transmembrane region" description="Helical" evidence="1">
    <location>
        <begin position="35"/>
        <end position="57"/>
    </location>
</feature>
<keyword evidence="1" id="KW-0472">Membrane</keyword>
<proteinExistence type="predicted"/>
<sequence>MSAVFQIFAFVIIAYVWFAWLVWRRRGHIQPMHGMVGAMAIGMLVGLIAGLLFGLVFQGSLSRSTLWGMSSGATAGFLVGLPLSTLTVVEGTLSGLMAGMMGAMLGEMITLEQAEPLLFFLVMLYTAYLLLMERWHLPEQKKAEPSATLLALRHPVVGALLLLAVFVWFQAMSFALPESGERPANPMHHEQRQK</sequence>
<evidence type="ECO:0000313" key="2">
    <source>
        <dbReference type="EMBL" id="GED24836.1"/>
    </source>
</evidence>
<keyword evidence="5" id="KW-1185">Reference proteome</keyword>
<feature type="transmembrane region" description="Helical" evidence="1">
    <location>
        <begin position="77"/>
        <end position="105"/>
    </location>
</feature>
<dbReference type="EMBL" id="RHHN01000089">
    <property type="protein sequence ID" value="RNB48064.1"/>
    <property type="molecule type" value="Genomic_DNA"/>
</dbReference>
<reference evidence="3 4" key="1">
    <citation type="submission" date="2018-10" db="EMBL/GenBank/DDBJ databases">
        <title>Phylogenomics of Brevibacillus.</title>
        <authorList>
            <person name="Dunlap C."/>
        </authorList>
    </citation>
    <scope>NUCLEOTIDE SEQUENCE [LARGE SCALE GENOMIC DNA]</scope>
    <source>
        <strain evidence="3 4">NRRL NRS 1219</strain>
    </source>
</reference>
<feature type="transmembrane region" description="Helical" evidence="1">
    <location>
        <begin position="6"/>
        <end position="23"/>
    </location>
</feature>
<dbReference type="RefSeq" id="WP_122953414.1">
    <property type="nucleotide sequence ID" value="NZ_BJOD01000008.1"/>
</dbReference>
<reference evidence="2 5" key="2">
    <citation type="submission" date="2019-06" db="EMBL/GenBank/DDBJ databases">
        <title>Whole genome shotgun sequence of Brevibacillus agri NBRC 15538.</title>
        <authorList>
            <person name="Hosoyama A."/>
            <person name="Uohara A."/>
            <person name="Ohji S."/>
            <person name="Ichikawa N."/>
        </authorList>
    </citation>
    <scope>NUCLEOTIDE SEQUENCE [LARGE SCALE GENOMIC DNA]</scope>
    <source>
        <strain evidence="2 5">NBRC 15538</strain>
    </source>
</reference>
<keyword evidence="1" id="KW-1133">Transmembrane helix</keyword>
<organism evidence="3 4">
    <name type="scientific">Brevibacillus agri</name>
    <dbReference type="NCBI Taxonomy" id="51101"/>
    <lineage>
        <taxon>Bacteria</taxon>
        <taxon>Bacillati</taxon>
        <taxon>Bacillota</taxon>
        <taxon>Bacilli</taxon>
        <taxon>Bacillales</taxon>
        <taxon>Paenibacillaceae</taxon>
        <taxon>Brevibacillus</taxon>
    </lineage>
</organism>
<evidence type="ECO:0000313" key="4">
    <source>
        <dbReference type="Proteomes" id="UP000276178"/>
    </source>
</evidence>
<gene>
    <name evidence="2" type="ORF">BAG01nite_09380</name>
    <name evidence="3" type="ORF">EB820_23545</name>
</gene>
<dbReference type="Proteomes" id="UP000276178">
    <property type="component" value="Unassembled WGS sequence"/>
</dbReference>
<evidence type="ECO:0000313" key="5">
    <source>
        <dbReference type="Proteomes" id="UP000317180"/>
    </source>
</evidence>
<dbReference type="EMBL" id="BJOD01000008">
    <property type="protein sequence ID" value="GED24836.1"/>
    <property type="molecule type" value="Genomic_DNA"/>
</dbReference>
<dbReference type="AlphaFoldDB" id="A0A3M8AAB7"/>
<comment type="caution">
    <text evidence="3">The sequence shown here is derived from an EMBL/GenBank/DDBJ whole genome shotgun (WGS) entry which is preliminary data.</text>
</comment>
<dbReference type="OrthoDB" id="9816061at2"/>
<dbReference type="Proteomes" id="UP000317180">
    <property type="component" value="Unassembled WGS sequence"/>
</dbReference>
<feature type="transmembrane region" description="Helical" evidence="1">
    <location>
        <begin position="156"/>
        <end position="176"/>
    </location>
</feature>
<evidence type="ECO:0000313" key="3">
    <source>
        <dbReference type="EMBL" id="RNB48064.1"/>
    </source>
</evidence>
<keyword evidence="1" id="KW-0812">Transmembrane</keyword>